<keyword evidence="2" id="KW-1185">Reference proteome</keyword>
<gene>
    <name evidence="1" type="ORF">MJO52_12600</name>
</gene>
<organism evidence="1 2">
    <name type="scientific">Microbulbifer variabilis</name>
    <dbReference type="NCBI Taxonomy" id="266805"/>
    <lineage>
        <taxon>Bacteria</taxon>
        <taxon>Pseudomonadati</taxon>
        <taxon>Pseudomonadota</taxon>
        <taxon>Gammaproteobacteria</taxon>
        <taxon>Cellvibrionales</taxon>
        <taxon>Microbulbiferaceae</taxon>
        <taxon>Microbulbifer</taxon>
    </lineage>
</organism>
<evidence type="ECO:0000313" key="2">
    <source>
        <dbReference type="Proteomes" id="UP001055658"/>
    </source>
</evidence>
<accession>A0ABY4V6W4</accession>
<evidence type="ECO:0000313" key="1">
    <source>
        <dbReference type="EMBL" id="USD19917.1"/>
    </source>
</evidence>
<dbReference type="Proteomes" id="UP001055658">
    <property type="component" value="Chromosome"/>
</dbReference>
<protein>
    <submittedName>
        <fullName evidence="1">Uncharacterized protein</fullName>
    </submittedName>
</protein>
<dbReference type="EMBL" id="CP092418">
    <property type="protein sequence ID" value="USD19917.1"/>
    <property type="molecule type" value="Genomic_DNA"/>
</dbReference>
<name>A0ABY4V6W4_9GAMM</name>
<proteinExistence type="predicted"/>
<sequence length="126" mass="14493">MKAYENAVLLIHGLESKLNRLLTEFEKIRKGDSSDRKATKSKEAFITRFNKVDDKLEKLTLHFGPEVHRLIEDLRKSTKLAAQSVGILDKDQEHFQRLQKKLTALLEVIFRDGQNHYNTLSTSAAN</sequence>
<dbReference type="RefSeq" id="WP_252082008.1">
    <property type="nucleotide sequence ID" value="NZ_CP092418.1"/>
</dbReference>
<reference evidence="1" key="1">
    <citation type="submission" date="2022-02" db="EMBL/GenBank/DDBJ databases">
        <title>Coral-associated bacteria.</title>
        <authorList>
            <person name="Tang K."/>
            <person name="Wang X."/>
        </authorList>
    </citation>
    <scope>NUCLEOTIDE SEQUENCE</scope>
    <source>
        <strain evidence="1">SCSIO 43006</strain>
    </source>
</reference>